<dbReference type="STRING" id="102285.A0A0R3TQI8"/>
<name>A0A0R3TQI8_RODNA</name>
<keyword evidence="2" id="KW-0812">Transmembrane</keyword>
<protein>
    <submittedName>
        <fullName evidence="6">J domain-containing protein</fullName>
    </submittedName>
</protein>
<dbReference type="InterPro" id="IPR001623">
    <property type="entry name" value="DnaJ_domain"/>
</dbReference>
<evidence type="ECO:0000256" key="1">
    <source>
        <dbReference type="ARBA" id="ARBA00023186"/>
    </source>
</evidence>
<evidence type="ECO:0000313" key="6">
    <source>
        <dbReference type="WBParaSite" id="HNAJ_0000981201-mRNA-1"/>
    </source>
</evidence>
<accession>A0A0R3TQI8</accession>
<evidence type="ECO:0000313" key="4">
    <source>
        <dbReference type="EMBL" id="VDO06480.1"/>
    </source>
</evidence>
<dbReference type="AlphaFoldDB" id="A0A0R3TQI8"/>
<keyword evidence="2" id="KW-1133">Transmembrane helix</keyword>
<feature type="transmembrane region" description="Helical" evidence="2">
    <location>
        <begin position="165"/>
        <end position="184"/>
    </location>
</feature>
<dbReference type="PANTHER" id="PTHR44145:SF3">
    <property type="entry name" value="DNAJ HOMOLOG SUBFAMILY A MEMBER 3, MITOCHONDRIAL"/>
    <property type="match status" value="1"/>
</dbReference>
<evidence type="ECO:0000313" key="5">
    <source>
        <dbReference type="Proteomes" id="UP000278807"/>
    </source>
</evidence>
<dbReference type="SMART" id="SM00271">
    <property type="entry name" value="DnaJ"/>
    <property type="match status" value="1"/>
</dbReference>
<dbReference type="PRINTS" id="PR00625">
    <property type="entry name" value="JDOMAIN"/>
</dbReference>
<dbReference type="EMBL" id="UZAE01012755">
    <property type="protein sequence ID" value="VDO06480.1"/>
    <property type="molecule type" value="Genomic_DNA"/>
</dbReference>
<dbReference type="CDD" id="cd06257">
    <property type="entry name" value="DnaJ"/>
    <property type="match status" value="1"/>
</dbReference>
<keyword evidence="2" id="KW-0472">Membrane</keyword>
<reference evidence="4 5" key="2">
    <citation type="submission" date="2018-11" db="EMBL/GenBank/DDBJ databases">
        <authorList>
            <consortium name="Pathogen Informatics"/>
        </authorList>
    </citation>
    <scope>NUCLEOTIDE SEQUENCE [LARGE SCALE GENOMIC DNA]</scope>
</reference>
<keyword evidence="5" id="KW-1185">Reference proteome</keyword>
<dbReference type="OrthoDB" id="376357at2759"/>
<dbReference type="PROSITE" id="PS50076">
    <property type="entry name" value="DNAJ_2"/>
    <property type="match status" value="1"/>
</dbReference>
<dbReference type="InterPro" id="IPR018253">
    <property type="entry name" value="DnaJ_domain_CS"/>
</dbReference>
<proteinExistence type="predicted"/>
<feature type="domain" description="J" evidence="3">
    <location>
        <begin position="34"/>
        <end position="98"/>
    </location>
</feature>
<dbReference type="PANTHER" id="PTHR44145">
    <property type="entry name" value="DNAJ HOMOLOG SUBFAMILY A MEMBER 3, MITOCHONDRIAL"/>
    <property type="match status" value="1"/>
</dbReference>
<dbReference type="Proteomes" id="UP000278807">
    <property type="component" value="Unassembled WGS sequence"/>
</dbReference>
<sequence length="199" mass="22908">MPLTSRMLSNLRLLTFQPQNLRYFKTSIVRGTEDIYKVLGVKQNATQREIKEAFYNLSKKYHPDITGNSASSAKFQELKNAYEILGDSIKRADYDRGLLPPKASSSSTEFPSKEDMDVLKKYDSGSFEANYVRAYNRNLKVAWTNHADEKLAKSAFDYRIDQRKFAAVIYFSVLGFILASYRIAKYYEEPIKFIEASNS</sequence>
<dbReference type="InterPro" id="IPR036869">
    <property type="entry name" value="J_dom_sf"/>
</dbReference>
<gene>
    <name evidence="4" type="ORF">HNAJ_LOCUS9807</name>
</gene>
<dbReference type="PROSITE" id="PS00636">
    <property type="entry name" value="DNAJ_1"/>
    <property type="match status" value="1"/>
</dbReference>
<evidence type="ECO:0000259" key="3">
    <source>
        <dbReference type="PROSITE" id="PS50076"/>
    </source>
</evidence>
<dbReference type="InterPro" id="IPR051938">
    <property type="entry name" value="Apopto_cytoskel_mod"/>
</dbReference>
<dbReference type="Gene3D" id="1.10.287.110">
    <property type="entry name" value="DnaJ domain"/>
    <property type="match status" value="1"/>
</dbReference>
<dbReference type="WBParaSite" id="HNAJ_0000981201-mRNA-1">
    <property type="protein sequence ID" value="HNAJ_0000981201-mRNA-1"/>
    <property type="gene ID" value="HNAJ_0000981201"/>
</dbReference>
<reference evidence="6" key="1">
    <citation type="submission" date="2017-02" db="UniProtKB">
        <authorList>
            <consortium name="WormBaseParasite"/>
        </authorList>
    </citation>
    <scope>IDENTIFICATION</scope>
</reference>
<dbReference type="SUPFAM" id="SSF46565">
    <property type="entry name" value="Chaperone J-domain"/>
    <property type="match status" value="1"/>
</dbReference>
<organism evidence="6">
    <name type="scientific">Rodentolepis nana</name>
    <name type="common">Dwarf tapeworm</name>
    <name type="synonym">Hymenolepis nana</name>
    <dbReference type="NCBI Taxonomy" id="102285"/>
    <lineage>
        <taxon>Eukaryota</taxon>
        <taxon>Metazoa</taxon>
        <taxon>Spiralia</taxon>
        <taxon>Lophotrochozoa</taxon>
        <taxon>Platyhelminthes</taxon>
        <taxon>Cestoda</taxon>
        <taxon>Eucestoda</taxon>
        <taxon>Cyclophyllidea</taxon>
        <taxon>Hymenolepididae</taxon>
        <taxon>Rodentolepis</taxon>
    </lineage>
</organism>
<dbReference type="Pfam" id="PF00226">
    <property type="entry name" value="DnaJ"/>
    <property type="match status" value="1"/>
</dbReference>
<keyword evidence="1" id="KW-0143">Chaperone</keyword>
<evidence type="ECO:0000256" key="2">
    <source>
        <dbReference type="SAM" id="Phobius"/>
    </source>
</evidence>